<accession>A0AAN6TFH0</accession>
<evidence type="ECO:0000313" key="3">
    <source>
        <dbReference type="EMBL" id="KAK4113221.1"/>
    </source>
</evidence>
<dbReference type="RefSeq" id="XP_064670791.1">
    <property type="nucleotide sequence ID" value="XM_064812631.1"/>
</dbReference>
<dbReference type="GeneID" id="89936756"/>
<dbReference type="Proteomes" id="UP001302812">
    <property type="component" value="Unassembled WGS sequence"/>
</dbReference>
<keyword evidence="4" id="KW-1185">Reference proteome</keyword>
<sequence length="589" mass="65378">MRLSLRWTVAGLAATGMVPGVVAAEASVEAPAFVNDFRYDRGAYGHQPLQVFRSTELTAPMFNFVKSSRSCDKSLYTLMTPRGGATEQAKAAIYNSQGQLIWAAPWHGQQLYNLMVQTYKGEKYLTFWAGNDAVGGHGAGFYYMLDKHYNLYKNITAANGLDGDLHDFRITENGTAMLVVYAIVDKDLSALGKGVGPVWDCLIQEIDLETGESVFEWRATDHLAITDTYREIGGEGEGTTAFDWFHMNSIEKDHLGNYLISARYTHSQTYIDGRSGEVLWIMGGKRNMFRNVSNDLPLESSIDFAYQHDARWQDNGKVITLFDNGNDNAHTDRAATRGLRLRVDQQAMTVQVEREFVNPHHITSVSQGSMQTLPNGNVLLGYGNTPAFTEFAPDGTPLCDVHFAPERRFGSGDVQSYRVYKAAWQGWPASKPDAVVAQDSDEAADGDGQLRLWVSWNGATEVASWELQGAGRLDAKDDADWRRLDAADKTSFETGFPLKVTYPRCVRVVALDKKGKVLGRSDPLELRPEEAESGSDVSFTNAKVVVSRDLSGIHFLLLIGGVIVLSMVWRLARRSQIRSVHFFQKGVLV</sequence>
<evidence type="ECO:0008006" key="5">
    <source>
        <dbReference type="Google" id="ProtNLM"/>
    </source>
</evidence>
<feature type="transmembrane region" description="Helical" evidence="1">
    <location>
        <begin position="553"/>
        <end position="572"/>
    </location>
</feature>
<evidence type="ECO:0000256" key="2">
    <source>
        <dbReference type="SAM" id="SignalP"/>
    </source>
</evidence>
<dbReference type="Pfam" id="PF14269">
    <property type="entry name" value="Arylsulfotran_2"/>
    <property type="match status" value="1"/>
</dbReference>
<feature type="chain" id="PRO_5042810258" description="Arylsulfotransferase" evidence="2">
    <location>
        <begin position="24"/>
        <end position="589"/>
    </location>
</feature>
<dbReference type="InterPro" id="IPR039535">
    <property type="entry name" value="ASST-like"/>
</dbReference>
<evidence type="ECO:0000256" key="1">
    <source>
        <dbReference type="SAM" id="Phobius"/>
    </source>
</evidence>
<reference evidence="3" key="1">
    <citation type="journal article" date="2023" name="Mol. Phylogenet. Evol.">
        <title>Genome-scale phylogeny and comparative genomics of the fungal order Sordariales.</title>
        <authorList>
            <person name="Hensen N."/>
            <person name="Bonometti L."/>
            <person name="Westerberg I."/>
            <person name="Brannstrom I.O."/>
            <person name="Guillou S."/>
            <person name="Cros-Aarteil S."/>
            <person name="Calhoun S."/>
            <person name="Haridas S."/>
            <person name="Kuo A."/>
            <person name="Mondo S."/>
            <person name="Pangilinan J."/>
            <person name="Riley R."/>
            <person name="LaButti K."/>
            <person name="Andreopoulos B."/>
            <person name="Lipzen A."/>
            <person name="Chen C."/>
            <person name="Yan M."/>
            <person name="Daum C."/>
            <person name="Ng V."/>
            <person name="Clum A."/>
            <person name="Steindorff A."/>
            <person name="Ohm R.A."/>
            <person name="Martin F."/>
            <person name="Silar P."/>
            <person name="Natvig D.O."/>
            <person name="Lalanne C."/>
            <person name="Gautier V."/>
            <person name="Ament-Velasquez S.L."/>
            <person name="Kruys A."/>
            <person name="Hutchinson M.I."/>
            <person name="Powell A.J."/>
            <person name="Barry K."/>
            <person name="Miller A.N."/>
            <person name="Grigoriev I.V."/>
            <person name="Debuchy R."/>
            <person name="Gladieux P."/>
            <person name="Hiltunen Thoren M."/>
            <person name="Johannesson H."/>
        </authorList>
    </citation>
    <scope>NUCLEOTIDE SEQUENCE</scope>
    <source>
        <strain evidence="3">CBS 508.74</strain>
    </source>
</reference>
<gene>
    <name evidence="3" type="ORF">N656DRAFT_730755</name>
</gene>
<dbReference type="AlphaFoldDB" id="A0AAN6TFH0"/>
<protein>
    <recommendedName>
        <fullName evidence="5">Arylsulfotransferase</fullName>
    </recommendedName>
</protein>
<keyword evidence="1" id="KW-1133">Transmembrane helix</keyword>
<dbReference type="EMBL" id="MU853340">
    <property type="protein sequence ID" value="KAK4113221.1"/>
    <property type="molecule type" value="Genomic_DNA"/>
</dbReference>
<dbReference type="InterPro" id="IPR053143">
    <property type="entry name" value="Arylsulfate_ST"/>
</dbReference>
<dbReference type="PANTHER" id="PTHR35340:SF5">
    <property type="entry name" value="ASST-DOMAIN-CONTAINING PROTEIN"/>
    <property type="match status" value="1"/>
</dbReference>
<keyword evidence="1" id="KW-0812">Transmembrane</keyword>
<organism evidence="3 4">
    <name type="scientific">Canariomyces notabilis</name>
    <dbReference type="NCBI Taxonomy" id="2074819"/>
    <lineage>
        <taxon>Eukaryota</taxon>
        <taxon>Fungi</taxon>
        <taxon>Dikarya</taxon>
        <taxon>Ascomycota</taxon>
        <taxon>Pezizomycotina</taxon>
        <taxon>Sordariomycetes</taxon>
        <taxon>Sordariomycetidae</taxon>
        <taxon>Sordariales</taxon>
        <taxon>Chaetomiaceae</taxon>
        <taxon>Canariomyces</taxon>
    </lineage>
</organism>
<dbReference type="PANTHER" id="PTHR35340">
    <property type="entry name" value="PQQ ENZYME REPEAT PROTEIN-RELATED"/>
    <property type="match status" value="1"/>
</dbReference>
<keyword evidence="2" id="KW-0732">Signal</keyword>
<proteinExistence type="predicted"/>
<name>A0AAN6TFH0_9PEZI</name>
<reference evidence="3" key="2">
    <citation type="submission" date="2023-05" db="EMBL/GenBank/DDBJ databases">
        <authorList>
            <consortium name="Lawrence Berkeley National Laboratory"/>
            <person name="Steindorff A."/>
            <person name="Hensen N."/>
            <person name="Bonometti L."/>
            <person name="Westerberg I."/>
            <person name="Brannstrom I.O."/>
            <person name="Guillou S."/>
            <person name="Cros-Aarteil S."/>
            <person name="Calhoun S."/>
            <person name="Haridas S."/>
            <person name="Kuo A."/>
            <person name="Mondo S."/>
            <person name="Pangilinan J."/>
            <person name="Riley R."/>
            <person name="Labutti K."/>
            <person name="Andreopoulos B."/>
            <person name="Lipzen A."/>
            <person name="Chen C."/>
            <person name="Yanf M."/>
            <person name="Daum C."/>
            <person name="Ng V."/>
            <person name="Clum A."/>
            <person name="Ohm R."/>
            <person name="Martin F."/>
            <person name="Silar P."/>
            <person name="Natvig D."/>
            <person name="Lalanne C."/>
            <person name="Gautier V."/>
            <person name="Ament-Velasquez S.L."/>
            <person name="Kruys A."/>
            <person name="Hutchinson M.I."/>
            <person name="Powell A.J."/>
            <person name="Barry K."/>
            <person name="Miller A.N."/>
            <person name="Grigoriev I.V."/>
            <person name="Debuchy R."/>
            <person name="Gladieux P."/>
            <person name="Thoren M.H."/>
            <person name="Johannesson H."/>
        </authorList>
    </citation>
    <scope>NUCLEOTIDE SEQUENCE</scope>
    <source>
        <strain evidence="3">CBS 508.74</strain>
    </source>
</reference>
<comment type="caution">
    <text evidence="3">The sequence shown here is derived from an EMBL/GenBank/DDBJ whole genome shotgun (WGS) entry which is preliminary data.</text>
</comment>
<evidence type="ECO:0000313" key="4">
    <source>
        <dbReference type="Proteomes" id="UP001302812"/>
    </source>
</evidence>
<feature type="signal peptide" evidence="2">
    <location>
        <begin position="1"/>
        <end position="23"/>
    </location>
</feature>
<keyword evidence="1" id="KW-0472">Membrane</keyword>